<keyword evidence="3" id="KW-0472">Membrane</keyword>
<keyword evidence="6" id="KW-1185">Reference proteome</keyword>
<accession>A0A8J5XE99</accession>
<evidence type="ECO:0000256" key="2">
    <source>
        <dbReference type="PROSITE-ProRule" id="PRU00192"/>
    </source>
</evidence>
<keyword evidence="3" id="KW-0812">Transmembrane</keyword>
<proteinExistence type="predicted"/>
<keyword evidence="1 2" id="KW-0728">SH3 domain</keyword>
<dbReference type="SMART" id="SM00326">
    <property type="entry name" value="SH3"/>
    <property type="match status" value="1"/>
</dbReference>
<dbReference type="Pfam" id="PF14604">
    <property type="entry name" value="SH3_9"/>
    <property type="match status" value="1"/>
</dbReference>
<comment type="caution">
    <text evidence="5">The sequence shown here is derived from an EMBL/GenBank/DDBJ whole genome shotgun (WGS) entry which is preliminary data.</text>
</comment>
<dbReference type="EMBL" id="JAGTXO010000044">
    <property type="protein sequence ID" value="KAG8459152.1"/>
    <property type="molecule type" value="Genomic_DNA"/>
</dbReference>
<dbReference type="AlphaFoldDB" id="A0A8J5XE99"/>
<dbReference type="PROSITE" id="PS50002">
    <property type="entry name" value="SH3"/>
    <property type="match status" value="1"/>
</dbReference>
<feature type="transmembrane region" description="Helical" evidence="3">
    <location>
        <begin position="95"/>
        <end position="120"/>
    </location>
</feature>
<dbReference type="PRINTS" id="PR00452">
    <property type="entry name" value="SH3DOMAIN"/>
</dbReference>
<feature type="transmembrane region" description="Helical" evidence="3">
    <location>
        <begin position="15"/>
        <end position="35"/>
    </location>
</feature>
<dbReference type="SUPFAM" id="SSF50044">
    <property type="entry name" value="SH3-domain"/>
    <property type="match status" value="1"/>
</dbReference>
<dbReference type="InterPro" id="IPR036028">
    <property type="entry name" value="SH3-like_dom_sf"/>
</dbReference>
<evidence type="ECO:0000313" key="6">
    <source>
        <dbReference type="Proteomes" id="UP000751190"/>
    </source>
</evidence>
<name>A0A8J5XE99_DIALT</name>
<evidence type="ECO:0000256" key="3">
    <source>
        <dbReference type="SAM" id="Phobius"/>
    </source>
</evidence>
<gene>
    <name evidence="5" type="ORF">KFE25_002559</name>
</gene>
<reference evidence="5" key="1">
    <citation type="submission" date="2021-05" db="EMBL/GenBank/DDBJ databases">
        <title>The genome of the haptophyte Pavlova lutheri (Diacronema luteri, Pavlovales) - a model for lipid biosynthesis in eukaryotic algae.</title>
        <authorList>
            <person name="Hulatt C.J."/>
            <person name="Posewitz M.C."/>
        </authorList>
    </citation>
    <scope>NUCLEOTIDE SEQUENCE</scope>
    <source>
        <strain evidence="5">NIVA-4/92</strain>
    </source>
</reference>
<dbReference type="InterPro" id="IPR001452">
    <property type="entry name" value="SH3_domain"/>
</dbReference>
<feature type="domain" description="SH3" evidence="4">
    <location>
        <begin position="263"/>
        <end position="324"/>
    </location>
</feature>
<evidence type="ECO:0000313" key="5">
    <source>
        <dbReference type="EMBL" id="KAG8459152.1"/>
    </source>
</evidence>
<dbReference type="Gene3D" id="2.30.30.40">
    <property type="entry name" value="SH3 Domains"/>
    <property type="match status" value="1"/>
</dbReference>
<keyword evidence="3" id="KW-1133">Transmembrane helix</keyword>
<dbReference type="Proteomes" id="UP000751190">
    <property type="component" value="Unassembled WGS sequence"/>
</dbReference>
<dbReference type="OrthoDB" id="10255964at2759"/>
<protein>
    <recommendedName>
        <fullName evidence="4">SH3 domain-containing protein</fullName>
    </recommendedName>
</protein>
<feature type="transmembrane region" description="Helical" evidence="3">
    <location>
        <begin position="56"/>
        <end position="75"/>
    </location>
</feature>
<evidence type="ECO:0000259" key="4">
    <source>
        <dbReference type="PROSITE" id="PS50002"/>
    </source>
</evidence>
<organism evidence="5 6">
    <name type="scientific">Diacronema lutheri</name>
    <name type="common">Unicellular marine alga</name>
    <name type="synonym">Monochrysis lutheri</name>
    <dbReference type="NCBI Taxonomy" id="2081491"/>
    <lineage>
        <taxon>Eukaryota</taxon>
        <taxon>Haptista</taxon>
        <taxon>Haptophyta</taxon>
        <taxon>Pavlovophyceae</taxon>
        <taxon>Pavlovales</taxon>
        <taxon>Pavlovaceae</taxon>
        <taxon>Diacronema</taxon>
    </lineage>
</organism>
<evidence type="ECO:0000256" key="1">
    <source>
        <dbReference type="ARBA" id="ARBA00022443"/>
    </source>
</evidence>
<sequence length="331" mass="34598">MAEECAIFDPLPSTALVLSITSALAFAFYILGYLLRSCIGRPYRSGLVYGLDLSKIAIAQASGVALSALLSGGAYAPPNRAGTLDSLSWFFATSLIREVFCVVIALLLGGLLTAGLFSALGNRCGMTKFTGALHSFGRYAPDEADSEQLLGGRSSQPRLSWWAAQLLLWLACTAAARTLGAFALPALLALGGADGALDFLLARAVFGAAMPCATKQLVFAGALRIVADVALLALVDVCNRYGSSPSRRGAAGEGGASGAPMLAVGSRVRALWKYGAQYEDELSFEAGEQITIEGEVAGEELWFKGRIGDRTGLIPSNYVVDEGGAPIMGRR</sequence>